<dbReference type="InterPro" id="IPR029432">
    <property type="entry name" value="Gp28/Gp37-like_dom"/>
</dbReference>
<dbReference type="RefSeq" id="WP_111921375.1">
    <property type="nucleotide sequence ID" value="NZ_UAWC01000007.1"/>
</dbReference>
<dbReference type="EMBL" id="UAWC01000007">
    <property type="protein sequence ID" value="SQB34162.1"/>
    <property type="molecule type" value="Genomic_DNA"/>
</dbReference>
<proteinExistence type="predicted"/>
<evidence type="ECO:0000313" key="3">
    <source>
        <dbReference type="Proteomes" id="UP000250223"/>
    </source>
</evidence>
<feature type="domain" description="Gp28/Gp37-like" evidence="1">
    <location>
        <begin position="3"/>
        <end position="343"/>
    </location>
</feature>
<gene>
    <name evidence="2" type="ORF">NCTC13028_01056</name>
</gene>
<dbReference type="AlphaFoldDB" id="A0A2X2VT24"/>
<evidence type="ECO:0000259" key="1">
    <source>
        <dbReference type="Pfam" id="PF14594"/>
    </source>
</evidence>
<name>A0A2X2VT24_CLOCO</name>
<reference evidence="2 3" key="1">
    <citation type="submission" date="2018-06" db="EMBL/GenBank/DDBJ databases">
        <authorList>
            <consortium name="Pathogen Informatics"/>
            <person name="Doyle S."/>
        </authorList>
    </citation>
    <scope>NUCLEOTIDE SEQUENCE [LARGE SCALE GENOMIC DNA]</scope>
    <source>
        <strain evidence="2 3">NCTC13028</strain>
    </source>
</reference>
<protein>
    <submittedName>
        <fullName evidence="2">Phage-like protein</fullName>
    </submittedName>
</protein>
<sequence>MKPIRILSLTLELLGEIDNYLSFSFLRRYHSPGEFQLVTNRKVQNADKLNINQLIMLGADKYKTGIIRHKEIKTNEHGEEILTVRGYKLGAILKQRITIPLDNQATDTIEADAETVMKHYVKRNCLDIPSMEFPMLRIVENKNRGPTLKWQSRYKNLEGELESISRLTNIGWYIYPDFNFKRWIFDIYNGRNFSVSQNINPPVIFSPEFDNVKSQEYVESLLDFGNFAIVAGQGEGVSREIITVGSDDTGLDKHIIFVDARDLENSDDLPRRGEAKLNEHKRVLTFQSEILPEGPFKYEKDWKLGDIVTVKNKDWGVTMDTRITEVTEIYEAGGFKLNVTFGESLPTLMDKIQRELKGFNNVVTR</sequence>
<evidence type="ECO:0000313" key="2">
    <source>
        <dbReference type="EMBL" id="SQB34162.1"/>
    </source>
</evidence>
<organism evidence="2 3">
    <name type="scientific">Clostridium cochlearium</name>
    <dbReference type="NCBI Taxonomy" id="1494"/>
    <lineage>
        <taxon>Bacteria</taxon>
        <taxon>Bacillati</taxon>
        <taxon>Bacillota</taxon>
        <taxon>Clostridia</taxon>
        <taxon>Eubacteriales</taxon>
        <taxon>Clostridiaceae</taxon>
        <taxon>Clostridium</taxon>
    </lineage>
</organism>
<dbReference type="Proteomes" id="UP000250223">
    <property type="component" value="Unassembled WGS sequence"/>
</dbReference>
<dbReference type="Pfam" id="PF14594">
    <property type="entry name" value="Sipho_Gp37"/>
    <property type="match status" value="1"/>
</dbReference>
<accession>A0A2X2VT24</accession>